<dbReference type="GO" id="GO:0000981">
    <property type="term" value="F:DNA-binding transcription factor activity, RNA polymerase II-specific"/>
    <property type="evidence" value="ECO:0007669"/>
    <property type="project" value="TreeGrafter"/>
</dbReference>
<comment type="subcellular location">
    <subcellularLocation>
        <location evidence="1">Nucleus</location>
    </subcellularLocation>
</comment>
<feature type="domain" description="MADS-box" evidence="6">
    <location>
        <begin position="7"/>
        <end position="67"/>
    </location>
</feature>
<dbReference type="EMBL" id="JAIWQS010000004">
    <property type="protein sequence ID" value="KAJ8768646.1"/>
    <property type="molecule type" value="Genomic_DNA"/>
</dbReference>
<dbReference type="PRINTS" id="PR00404">
    <property type="entry name" value="MADSDOMAIN"/>
</dbReference>
<dbReference type="PANTHER" id="PTHR11945:SF725">
    <property type="entry name" value="AGAMOUS-LIKE 58-RELATED"/>
    <property type="match status" value="1"/>
</dbReference>
<dbReference type="SMART" id="SM00432">
    <property type="entry name" value="MADS"/>
    <property type="match status" value="1"/>
</dbReference>
<reference evidence="7 8" key="1">
    <citation type="submission" date="2021-09" db="EMBL/GenBank/DDBJ databases">
        <title>Genomic insights and catalytic innovation underlie evolution of tropane alkaloids biosynthesis.</title>
        <authorList>
            <person name="Wang Y.-J."/>
            <person name="Tian T."/>
            <person name="Huang J.-P."/>
            <person name="Huang S.-X."/>
        </authorList>
    </citation>
    <scope>NUCLEOTIDE SEQUENCE [LARGE SCALE GENOMIC DNA]</scope>
    <source>
        <strain evidence="7">KIB-2018</strain>
        <tissue evidence="7">Leaf</tissue>
    </source>
</reference>
<keyword evidence="5" id="KW-0539">Nucleus</keyword>
<proteinExistence type="predicted"/>
<evidence type="ECO:0000256" key="2">
    <source>
        <dbReference type="ARBA" id="ARBA00023015"/>
    </source>
</evidence>
<dbReference type="AlphaFoldDB" id="A0AAV8TQB9"/>
<comment type="caution">
    <text evidence="7">The sequence shown here is derived from an EMBL/GenBank/DDBJ whole genome shotgun (WGS) entry which is preliminary data.</text>
</comment>
<dbReference type="Pfam" id="PF00319">
    <property type="entry name" value="SRF-TF"/>
    <property type="match status" value="1"/>
</dbReference>
<sequence length="182" mass="20483">MEGKKTKGKQKIEIKRIESESDRIITFSKRKSGIYKKASELVTLTGGEIAFGVLSPTGKPFTFAHPSIDVVANRLLGGNENQDEAMEAILEAYRQMQVNELTQELNQAMEHLDLMKQNFKELGEMVSHGYTKGWWSVITNELDYEKLEPVTAAFWKVDQELEKTLKERADGASSSNPCNISP</sequence>
<protein>
    <recommendedName>
        <fullName evidence="6">MADS-box domain-containing protein</fullName>
    </recommendedName>
</protein>
<dbReference type="InterPro" id="IPR002100">
    <property type="entry name" value="TF_MADSbox"/>
</dbReference>
<evidence type="ECO:0000313" key="8">
    <source>
        <dbReference type="Proteomes" id="UP001159364"/>
    </source>
</evidence>
<dbReference type="InterPro" id="IPR036879">
    <property type="entry name" value="TF_MADSbox_sf"/>
</dbReference>
<evidence type="ECO:0000313" key="7">
    <source>
        <dbReference type="EMBL" id="KAJ8768646.1"/>
    </source>
</evidence>
<evidence type="ECO:0000256" key="3">
    <source>
        <dbReference type="ARBA" id="ARBA00023125"/>
    </source>
</evidence>
<name>A0AAV8TQB9_9ROSI</name>
<dbReference type="SUPFAM" id="SSF55455">
    <property type="entry name" value="SRF-like"/>
    <property type="match status" value="1"/>
</dbReference>
<keyword evidence="8" id="KW-1185">Reference proteome</keyword>
<evidence type="ECO:0000256" key="4">
    <source>
        <dbReference type="ARBA" id="ARBA00023163"/>
    </source>
</evidence>
<dbReference type="GO" id="GO:0000978">
    <property type="term" value="F:RNA polymerase II cis-regulatory region sequence-specific DNA binding"/>
    <property type="evidence" value="ECO:0007669"/>
    <property type="project" value="TreeGrafter"/>
</dbReference>
<gene>
    <name evidence="7" type="ORF">K2173_023550</name>
</gene>
<keyword evidence="2" id="KW-0805">Transcription regulation</keyword>
<evidence type="ECO:0000256" key="1">
    <source>
        <dbReference type="ARBA" id="ARBA00004123"/>
    </source>
</evidence>
<keyword evidence="3" id="KW-0238">DNA-binding</keyword>
<dbReference type="GO" id="GO:0005634">
    <property type="term" value="C:nucleus"/>
    <property type="evidence" value="ECO:0007669"/>
    <property type="project" value="UniProtKB-SubCell"/>
</dbReference>
<dbReference type="CDD" id="cd00120">
    <property type="entry name" value="MADS"/>
    <property type="match status" value="1"/>
</dbReference>
<dbReference type="PROSITE" id="PS50066">
    <property type="entry name" value="MADS_BOX_2"/>
    <property type="match status" value="1"/>
</dbReference>
<dbReference type="GO" id="GO:0046983">
    <property type="term" value="F:protein dimerization activity"/>
    <property type="evidence" value="ECO:0007669"/>
    <property type="project" value="InterPro"/>
</dbReference>
<evidence type="ECO:0000256" key="5">
    <source>
        <dbReference type="ARBA" id="ARBA00023242"/>
    </source>
</evidence>
<accession>A0AAV8TQB9</accession>
<keyword evidence="4" id="KW-0804">Transcription</keyword>
<organism evidence="7 8">
    <name type="scientific">Erythroxylum novogranatense</name>
    <dbReference type="NCBI Taxonomy" id="1862640"/>
    <lineage>
        <taxon>Eukaryota</taxon>
        <taxon>Viridiplantae</taxon>
        <taxon>Streptophyta</taxon>
        <taxon>Embryophyta</taxon>
        <taxon>Tracheophyta</taxon>
        <taxon>Spermatophyta</taxon>
        <taxon>Magnoliopsida</taxon>
        <taxon>eudicotyledons</taxon>
        <taxon>Gunneridae</taxon>
        <taxon>Pentapetalae</taxon>
        <taxon>rosids</taxon>
        <taxon>fabids</taxon>
        <taxon>Malpighiales</taxon>
        <taxon>Erythroxylaceae</taxon>
        <taxon>Erythroxylum</taxon>
    </lineage>
</organism>
<dbReference type="Gene3D" id="3.40.1810.10">
    <property type="entry name" value="Transcription factor, MADS-box"/>
    <property type="match status" value="1"/>
</dbReference>
<evidence type="ECO:0000259" key="6">
    <source>
        <dbReference type="PROSITE" id="PS50066"/>
    </source>
</evidence>
<dbReference type="PANTHER" id="PTHR11945">
    <property type="entry name" value="MADS BOX PROTEIN"/>
    <property type="match status" value="1"/>
</dbReference>
<dbReference type="Proteomes" id="UP001159364">
    <property type="component" value="Linkage Group LG04"/>
</dbReference>